<dbReference type="OMA" id="AFIDRPQ"/>
<dbReference type="PRINTS" id="PR00385">
    <property type="entry name" value="P450"/>
</dbReference>
<accession>D8QX34</accession>
<proteinExistence type="inferred from homology"/>
<keyword evidence="3 6" id="KW-0479">Metal-binding</keyword>
<comment type="cofactor">
    <cofactor evidence="6">
        <name>heme</name>
        <dbReference type="ChEBI" id="CHEBI:30413"/>
    </cofactor>
</comment>
<comment type="similarity">
    <text evidence="1 7">Belongs to the cytochrome P450 family.</text>
</comment>
<evidence type="ECO:0000256" key="5">
    <source>
        <dbReference type="ARBA" id="ARBA00023004"/>
    </source>
</evidence>
<dbReference type="KEGG" id="smo:SELMODRAFT_166299"/>
<evidence type="ECO:0000256" key="4">
    <source>
        <dbReference type="ARBA" id="ARBA00023002"/>
    </source>
</evidence>
<dbReference type="InParanoid" id="D8QX34"/>
<dbReference type="InterPro" id="IPR017972">
    <property type="entry name" value="Cyt_P450_CS"/>
</dbReference>
<sequence length="515" mass="57898">MGEYTQHDNFTAVASLSLVLAAAIALLAALFSRLRNSKRPPLPPSPPSKLITGHLHLLDQLPNQSLYKLAKIYGPLIQLRLGVVPVVVASTAEMAREFLKVNDSVCASRPRMAAQKIITYNFTDIGWAAYGAHWRQLRKICTLELFTHRRMQETAKVRARELADTMAGIYRDRETSINMNTRIFSLTMNVINQMVMRKKPFSGSDTKEAREFIDLINGVFMVWGAFNIGDYIPGLSIFDFQGYIGMAKVLHKKLDHLLDKVIEEHIQRRMAKSDEPPDFVDVLLALTLEDGSKVSHKTIKGIIVDMIAGGTDTAAVTIEWALSELMRKPHILKKAQEEMDRVVGRDRVVDESDLPNLPYLECIVKEALRLHPSVPILRHESIEDCVVAGYRIPKGTGIMINVWAIGRDSATWENPMEFDPDRFISAGNTLDVRGNHFDLIPFGSGRRMCPGMPLGISMLQMSLGRFIQCFDWGLPPEMKSAEEIDMTETFGLTVPRKYPLHAVPIPRLPAHLYQA</sequence>
<evidence type="ECO:0000313" key="10">
    <source>
        <dbReference type="Proteomes" id="UP000001514"/>
    </source>
</evidence>
<dbReference type="Gramene" id="EFJ35342">
    <property type="protein sequence ID" value="EFJ35342"/>
    <property type="gene ID" value="SELMODRAFT_166299"/>
</dbReference>
<dbReference type="EMBL" id="GL377568">
    <property type="protein sequence ID" value="EFJ35342.1"/>
    <property type="molecule type" value="Genomic_DNA"/>
</dbReference>
<dbReference type="Proteomes" id="UP000001514">
    <property type="component" value="Unassembled WGS sequence"/>
</dbReference>
<organism evidence="10">
    <name type="scientific">Selaginella moellendorffii</name>
    <name type="common">Spikemoss</name>
    <dbReference type="NCBI Taxonomy" id="88036"/>
    <lineage>
        <taxon>Eukaryota</taxon>
        <taxon>Viridiplantae</taxon>
        <taxon>Streptophyta</taxon>
        <taxon>Embryophyta</taxon>
        <taxon>Tracheophyta</taxon>
        <taxon>Lycopodiopsida</taxon>
        <taxon>Selaginellales</taxon>
        <taxon>Selaginellaceae</taxon>
        <taxon>Selaginella</taxon>
    </lineage>
</organism>
<dbReference type="GO" id="GO:0020037">
    <property type="term" value="F:heme binding"/>
    <property type="evidence" value="ECO:0007669"/>
    <property type="project" value="InterPro"/>
</dbReference>
<feature type="binding site" description="axial binding residue" evidence="6">
    <location>
        <position position="449"/>
    </location>
    <ligand>
        <name>heme</name>
        <dbReference type="ChEBI" id="CHEBI:30413"/>
    </ligand>
    <ligandPart>
        <name>Fe</name>
        <dbReference type="ChEBI" id="CHEBI:18248"/>
    </ligandPart>
</feature>
<keyword evidence="2 6" id="KW-0349">Heme</keyword>
<protein>
    <submittedName>
        <fullName evidence="9">Uncharacterized protein CYP788A1</fullName>
    </submittedName>
</protein>
<dbReference type="SUPFAM" id="SSF48264">
    <property type="entry name" value="Cytochrome P450"/>
    <property type="match status" value="1"/>
</dbReference>
<dbReference type="OrthoDB" id="2789670at2759"/>
<evidence type="ECO:0000256" key="3">
    <source>
        <dbReference type="ARBA" id="ARBA00022723"/>
    </source>
</evidence>
<keyword evidence="7" id="KW-0503">Monooxygenase</keyword>
<dbReference type="GeneID" id="9655463"/>
<dbReference type="GO" id="GO:0005506">
    <property type="term" value="F:iron ion binding"/>
    <property type="evidence" value="ECO:0007669"/>
    <property type="project" value="InterPro"/>
</dbReference>
<evidence type="ECO:0000256" key="7">
    <source>
        <dbReference type="RuleBase" id="RU000461"/>
    </source>
</evidence>
<dbReference type="InterPro" id="IPR001128">
    <property type="entry name" value="Cyt_P450"/>
</dbReference>
<reference evidence="9 10" key="1">
    <citation type="journal article" date="2011" name="Science">
        <title>The Selaginella genome identifies genetic changes associated with the evolution of vascular plants.</title>
        <authorList>
            <person name="Banks J.A."/>
            <person name="Nishiyama T."/>
            <person name="Hasebe M."/>
            <person name="Bowman J.L."/>
            <person name="Gribskov M."/>
            <person name="dePamphilis C."/>
            <person name="Albert V.A."/>
            <person name="Aono N."/>
            <person name="Aoyama T."/>
            <person name="Ambrose B.A."/>
            <person name="Ashton N.W."/>
            <person name="Axtell M.J."/>
            <person name="Barker E."/>
            <person name="Barker M.S."/>
            <person name="Bennetzen J.L."/>
            <person name="Bonawitz N.D."/>
            <person name="Chapple C."/>
            <person name="Cheng C."/>
            <person name="Correa L.G."/>
            <person name="Dacre M."/>
            <person name="DeBarry J."/>
            <person name="Dreyer I."/>
            <person name="Elias M."/>
            <person name="Engstrom E.M."/>
            <person name="Estelle M."/>
            <person name="Feng L."/>
            <person name="Finet C."/>
            <person name="Floyd S.K."/>
            <person name="Frommer W.B."/>
            <person name="Fujita T."/>
            <person name="Gramzow L."/>
            <person name="Gutensohn M."/>
            <person name="Harholt J."/>
            <person name="Hattori M."/>
            <person name="Heyl A."/>
            <person name="Hirai T."/>
            <person name="Hiwatashi Y."/>
            <person name="Ishikawa M."/>
            <person name="Iwata M."/>
            <person name="Karol K.G."/>
            <person name="Koehler B."/>
            <person name="Kolukisaoglu U."/>
            <person name="Kubo M."/>
            <person name="Kurata T."/>
            <person name="Lalonde S."/>
            <person name="Li K."/>
            <person name="Li Y."/>
            <person name="Litt A."/>
            <person name="Lyons E."/>
            <person name="Manning G."/>
            <person name="Maruyama T."/>
            <person name="Michael T.P."/>
            <person name="Mikami K."/>
            <person name="Miyazaki S."/>
            <person name="Morinaga S."/>
            <person name="Murata T."/>
            <person name="Mueller-Roeber B."/>
            <person name="Nelson D.R."/>
            <person name="Obara M."/>
            <person name="Oguri Y."/>
            <person name="Olmstead R.G."/>
            <person name="Onodera N."/>
            <person name="Petersen B.L."/>
            <person name="Pils B."/>
            <person name="Prigge M."/>
            <person name="Rensing S.A."/>
            <person name="Riano-Pachon D.M."/>
            <person name="Roberts A.W."/>
            <person name="Sato Y."/>
            <person name="Scheller H.V."/>
            <person name="Schulz B."/>
            <person name="Schulz C."/>
            <person name="Shakirov E.V."/>
            <person name="Shibagaki N."/>
            <person name="Shinohara N."/>
            <person name="Shippen D.E."/>
            <person name="Soerensen I."/>
            <person name="Sotooka R."/>
            <person name="Sugimoto N."/>
            <person name="Sugita M."/>
            <person name="Sumikawa N."/>
            <person name="Tanurdzic M."/>
            <person name="Theissen G."/>
            <person name="Ulvskov P."/>
            <person name="Wakazuki S."/>
            <person name="Weng J.K."/>
            <person name="Willats W.W."/>
            <person name="Wipf D."/>
            <person name="Wolf P.G."/>
            <person name="Yang L."/>
            <person name="Zimmer A.D."/>
            <person name="Zhu Q."/>
            <person name="Mitros T."/>
            <person name="Hellsten U."/>
            <person name="Loque D."/>
            <person name="Otillar R."/>
            <person name="Salamov A."/>
            <person name="Schmutz J."/>
            <person name="Shapiro H."/>
            <person name="Lindquist E."/>
            <person name="Lucas S."/>
            <person name="Rokhsar D."/>
            <person name="Grigoriev I.V."/>
        </authorList>
    </citation>
    <scope>NUCLEOTIDE SEQUENCE [LARGE SCALE GENOMIC DNA]</scope>
</reference>
<evidence type="ECO:0000313" key="9">
    <source>
        <dbReference type="EMBL" id="EFJ35342.1"/>
    </source>
</evidence>
<dbReference type="HOGENOM" id="CLU_001570_4_0_1"/>
<dbReference type="STRING" id="88036.D8QX34"/>
<keyword evidence="10" id="KW-1185">Reference proteome</keyword>
<dbReference type="FunFam" id="1.10.630.10:FF:000026">
    <property type="entry name" value="Cytochrome P450 82C4"/>
    <property type="match status" value="1"/>
</dbReference>
<keyword evidence="8" id="KW-0472">Membrane</keyword>
<dbReference type="Pfam" id="PF00067">
    <property type="entry name" value="p450"/>
    <property type="match status" value="1"/>
</dbReference>
<dbReference type="Gene3D" id="1.10.630.10">
    <property type="entry name" value="Cytochrome P450"/>
    <property type="match status" value="1"/>
</dbReference>
<dbReference type="PROSITE" id="PS00086">
    <property type="entry name" value="CYTOCHROME_P450"/>
    <property type="match status" value="1"/>
</dbReference>
<evidence type="ECO:0000256" key="2">
    <source>
        <dbReference type="ARBA" id="ARBA00022617"/>
    </source>
</evidence>
<dbReference type="PANTHER" id="PTHR47944">
    <property type="entry name" value="CYTOCHROME P450 98A9"/>
    <property type="match status" value="1"/>
</dbReference>
<evidence type="ECO:0000256" key="8">
    <source>
        <dbReference type="SAM" id="Phobius"/>
    </source>
</evidence>
<dbReference type="PRINTS" id="PR00463">
    <property type="entry name" value="EP450I"/>
</dbReference>
<evidence type="ECO:0000256" key="1">
    <source>
        <dbReference type="ARBA" id="ARBA00010617"/>
    </source>
</evidence>
<dbReference type="eggNOG" id="KOG0156">
    <property type="taxonomic scope" value="Eukaryota"/>
</dbReference>
<name>D8QX34_SELML</name>
<keyword evidence="4 7" id="KW-0560">Oxidoreductase</keyword>
<keyword evidence="8" id="KW-0812">Transmembrane</keyword>
<dbReference type="AlphaFoldDB" id="D8QX34"/>
<gene>
    <name evidence="9" type="primary">CYP788A1</name>
    <name evidence="9" type="ORF">SELMODRAFT_166299</name>
</gene>
<evidence type="ECO:0000256" key="6">
    <source>
        <dbReference type="PIRSR" id="PIRSR602401-1"/>
    </source>
</evidence>
<dbReference type="CDD" id="cd20618">
    <property type="entry name" value="CYP71_clan"/>
    <property type="match status" value="1"/>
</dbReference>
<dbReference type="PANTHER" id="PTHR47944:SF16">
    <property type="entry name" value="CYTOCHROME P450 FAMILY 1 SUBFAMILY A POLYPEPTIDE 1"/>
    <property type="match status" value="1"/>
</dbReference>
<dbReference type="GO" id="GO:0004497">
    <property type="term" value="F:monooxygenase activity"/>
    <property type="evidence" value="ECO:0007669"/>
    <property type="project" value="UniProtKB-KW"/>
</dbReference>
<dbReference type="InterPro" id="IPR036396">
    <property type="entry name" value="Cyt_P450_sf"/>
</dbReference>
<feature type="transmembrane region" description="Helical" evidence="8">
    <location>
        <begin position="12"/>
        <end position="31"/>
    </location>
</feature>
<keyword evidence="5 6" id="KW-0408">Iron</keyword>
<dbReference type="InterPro" id="IPR002401">
    <property type="entry name" value="Cyt_P450_E_grp-I"/>
</dbReference>
<keyword evidence="8" id="KW-1133">Transmembrane helix</keyword>
<dbReference type="GO" id="GO:0016705">
    <property type="term" value="F:oxidoreductase activity, acting on paired donors, with incorporation or reduction of molecular oxygen"/>
    <property type="evidence" value="ECO:0007669"/>
    <property type="project" value="InterPro"/>
</dbReference>